<dbReference type="Proteomes" id="UP000245488">
    <property type="component" value="Chromosome"/>
</dbReference>
<evidence type="ECO:0000259" key="5">
    <source>
        <dbReference type="Pfam" id="PF00535"/>
    </source>
</evidence>
<feature type="domain" description="Glycosyltransferase 2-like" evidence="5">
    <location>
        <begin position="30"/>
        <end position="129"/>
    </location>
</feature>
<dbReference type="InterPro" id="IPR001173">
    <property type="entry name" value="Glyco_trans_2-like"/>
</dbReference>
<dbReference type="GO" id="GO:0016757">
    <property type="term" value="F:glycosyltransferase activity"/>
    <property type="evidence" value="ECO:0007669"/>
    <property type="project" value="UniProtKB-KW"/>
</dbReference>
<evidence type="ECO:0000313" key="7">
    <source>
        <dbReference type="Proteomes" id="UP000245488"/>
    </source>
</evidence>
<name>A0A317G0C3_BUTFI</name>
<proteinExistence type="inferred from homology"/>
<organism evidence="6 7">
    <name type="scientific">Butyrivibrio fibrisolvens</name>
    <dbReference type="NCBI Taxonomy" id="831"/>
    <lineage>
        <taxon>Bacteria</taxon>
        <taxon>Bacillati</taxon>
        <taxon>Bacillota</taxon>
        <taxon>Clostridia</taxon>
        <taxon>Lachnospirales</taxon>
        <taxon>Lachnospiraceae</taxon>
        <taxon>Butyrivibrio</taxon>
    </lineage>
</organism>
<evidence type="ECO:0000256" key="1">
    <source>
        <dbReference type="ARBA" id="ARBA00004776"/>
    </source>
</evidence>
<dbReference type="EMBL" id="NXNG01000001">
    <property type="protein sequence ID" value="PWT26927.1"/>
    <property type="molecule type" value="Genomic_DNA"/>
</dbReference>
<comment type="pathway">
    <text evidence="1">Cell wall biogenesis; cell wall polysaccharide biosynthesis.</text>
</comment>
<reference evidence="6 7" key="1">
    <citation type="submission" date="2017-09" db="EMBL/GenBank/DDBJ databases">
        <title>High-quality draft genome sequence of Butyrivibrio fibrisolvens INBov1, isolated from cow rumen.</title>
        <authorList>
            <person name="Rodriguez Hernaez J."/>
            <person name="Rivarola M."/>
            <person name="Paniego N."/>
            <person name="Cravero S."/>
            <person name="Ceron Cucchi M."/>
            <person name="Martinez M.C."/>
        </authorList>
    </citation>
    <scope>NUCLEOTIDE SEQUENCE [LARGE SCALE GENOMIC DNA]</scope>
    <source>
        <strain evidence="6 7">INBov1</strain>
    </source>
</reference>
<protein>
    <recommendedName>
        <fullName evidence="5">Glycosyltransferase 2-like domain-containing protein</fullName>
    </recommendedName>
</protein>
<dbReference type="InterPro" id="IPR029044">
    <property type="entry name" value="Nucleotide-diphossugar_trans"/>
</dbReference>
<gene>
    <name evidence="6" type="ORF">CPT75_07335</name>
</gene>
<evidence type="ECO:0000313" key="6">
    <source>
        <dbReference type="EMBL" id="PWT26927.1"/>
    </source>
</evidence>
<dbReference type="AlphaFoldDB" id="A0A317G0C3"/>
<sequence>MKIIGIISLYNPVSEYCRNIQKVSTMVDLLILIDDSEKCHREIIEKVLYDNVKYIWNGKNYGLSKSINRGITIALENGAEWIFVMDQDSYPENDIIAIYSEYIKNNLNKDIALIAPQYNYDRRKRKAKEGTKNIKFANLSGSLINVEALNEIGLYNERFVIDGLDVEWCLRARKKEYRLVECCKAVLHHCPGETRYLSICGKHVWGYGFSTPDRHYYQIKAALEINSTYKDFRNIIMLVAKIMKALLLYENRPLYIDMTKKAFCDYKKHQDI</sequence>
<keyword evidence="3" id="KW-0328">Glycosyltransferase</keyword>
<accession>A0A317G0C3</accession>
<evidence type="ECO:0000256" key="2">
    <source>
        <dbReference type="ARBA" id="ARBA00006739"/>
    </source>
</evidence>
<keyword evidence="4" id="KW-0808">Transferase</keyword>
<dbReference type="Pfam" id="PF00535">
    <property type="entry name" value="Glycos_transf_2"/>
    <property type="match status" value="1"/>
</dbReference>
<keyword evidence="7" id="KW-1185">Reference proteome</keyword>
<comment type="caution">
    <text evidence="6">The sequence shown here is derived from an EMBL/GenBank/DDBJ whole genome shotgun (WGS) entry which is preliminary data.</text>
</comment>
<dbReference type="PANTHER" id="PTHR43179:SF12">
    <property type="entry name" value="GALACTOFURANOSYLTRANSFERASE GLFT2"/>
    <property type="match status" value="1"/>
</dbReference>
<evidence type="ECO:0000256" key="3">
    <source>
        <dbReference type="ARBA" id="ARBA00022676"/>
    </source>
</evidence>
<dbReference type="Gene3D" id="3.90.550.10">
    <property type="entry name" value="Spore Coat Polysaccharide Biosynthesis Protein SpsA, Chain A"/>
    <property type="match status" value="1"/>
</dbReference>
<comment type="similarity">
    <text evidence="2">Belongs to the glycosyltransferase 2 family.</text>
</comment>
<dbReference type="SUPFAM" id="SSF53448">
    <property type="entry name" value="Nucleotide-diphospho-sugar transferases"/>
    <property type="match status" value="1"/>
</dbReference>
<dbReference type="PANTHER" id="PTHR43179">
    <property type="entry name" value="RHAMNOSYLTRANSFERASE WBBL"/>
    <property type="match status" value="1"/>
</dbReference>
<dbReference type="RefSeq" id="WP_110072583.1">
    <property type="nucleotide sequence ID" value="NZ_CM009896.1"/>
</dbReference>
<evidence type="ECO:0000256" key="4">
    <source>
        <dbReference type="ARBA" id="ARBA00022679"/>
    </source>
</evidence>